<keyword evidence="2" id="KW-0812">Transmembrane</keyword>
<reference evidence="3" key="1">
    <citation type="submission" date="2020-10" db="EMBL/GenBank/DDBJ databases">
        <authorList>
            <person name="Castelo-Branco R."/>
            <person name="Eusebio N."/>
            <person name="Adriana R."/>
            <person name="Vieira A."/>
            <person name="Brugerolle De Fraissinette N."/>
            <person name="Rezende De Castro R."/>
            <person name="Schneider M.P."/>
            <person name="Vasconcelos V."/>
            <person name="Leao P.N."/>
        </authorList>
    </citation>
    <scope>NUCLEOTIDE SEQUENCE</scope>
    <source>
        <strain evidence="3">LEGE 11467</strain>
    </source>
</reference>
<feature type="region of interest" description="Disordered" evidence="1">
    <location>
        <begin position="1"/>
        <end position="31"/>
    </location>
</feature>
<proteinExistence type="predicted"/>
<protein>
    <submittedName>
        <fullName evidence="3">Uncharacterized protein</fullName>
    </submittedName>
</protein>
<dbReference type="AlphaFoldDB" id="A0A928VX69"/>
<comment type="caution">
    <text evidence="3">The sequence shown here is derived from an EMBL/GenBank/DDBJ whole genome shotgun (WGS) entry which is preliminary data.</text>
</comment>
<evidence type="ECO:0000256" key="1">
    <source>
        <dbReference type="SAM" id="MobiDB-lite"/>
    </source>
</evidence>
<feature type="compositionally biased region" description="Basic and acidic residues" evidence="1">
    <location>
        <begin position="1"/>
        <end position="20"/>
    </location>
</feature>
<feature type="transmembrane region" description="Helical" evidence="2">
    <location>
        <begin position="37"/>
        <end position="56"/>
    </location>
</feature>
<keyword evidence="2" id="KW-1133">Transmembrane helix</keyword>
<sequence length="141" mass="15809">MTQAEDKTQTDQNPENKDGDGGNSASNASKSSESKQFMTGLQFAAFFFLGFALLGYPIPLSVVMGVVGGTASGWIATWWHTDDQLEEEAHLLDDELGGTIYSSRASMRKLRQQRYLSSRNRYRNRRNRSLLSWFFETGGGR</sequence>
<accession>A0A928VX69</accession>
<evidence type="ECO:0000256" key="2">
    <source>
        <dbReference type="SAM" id="Phobius"/>
    </source>
</evidence>
<evidence type="ECO:0000313" key="3">
    <source>
        <dbReference type="EMBL" id="MBE9041929.1"/>
    </source>
</evidence>
<evidence type="ECO:0000313" key="4">
    <source>
        <dbReference type="Proteomes" id="UP000621799"/>
    </source>
</evidence>
<organism evidence="3 4">
    <name type="scientific">Zarconia navalis LEGE 11467</name>
    <dbReference type="NCBI Taxonomy" id="1828826"/>
    <lineage>
        <taxon>Bacteria</taxon>
        <taxon>Bacillati</taxon>
        <taxon>Cyanobacteriota</taxon>
        <taxon>Cyanophyceae</taxon>
        <taxon>Oscillatoriophycideae</taxon>
        <taxon>Oscillatoriales</taxon>
        <taxon>Oscillatoriales incertae sedis</taxon>
        <taxon>Zarconia</taxon>
        <taxon>Zarconia navalis</taxon>
    </lineage>
</organism>
<name>A0A928VX69_9CYAN</name>
<gene>
    <name evidence="3" type="ORF">IQ235_14190</name>
</gene>
<dbReference type="Proteomes" id="UP000621799">
    <property type="component" value="Unassembled WGS sequence"/>
</dbReference>
<keyword evidence="2" id="KW-0472">Membrane</keyword>
<keyword evidence="4" id="KW-1185">Reference proteome</keyword>
<dbReference type="RefSeq" id="WP_264322118.1">
    <property type="nucleotide sequence ID" value="NZ_JADEXN010000269.1"/>
</dbReference>
<dbReference type="EMBL" id="JADEXN010000269">
    <property type="protein sequence ID" value="MBE9041929.1"/>
    <property type="molecule type" value="Genomic_DNA"/>
</dbReference>